<proteinExistence type="predicted"/>
<dbReference type="EMBL" id="KL198054">
    <property type="protein sequence ID" value="KDQ11939.1"/>
    <property type="molecule type" value="Genomic_DNA"/>
</dbReference>
<reference evidence="3" key="1">
    <citation type="journal article" date="2014" name="Proc. Natl. Acad. Sci. U.S.A.">
        <title>Extensive sampling of basidiomycete genomes demonstrates inadequacy of the white-rot/brown-rot paradigm for wood decay fungi.</title>
        <authorList>
            <person name="Riley R."/>
            <person name="Salamov A.A."/>
            <person name="Brown D.W."/>
            <person name="Nagy L.G."/>
            <person name="Floudas D."/>
            <person name="Held B.W."/>
            <person name="Levasseur A."/>
            <person name="Lombard V."/>
            <person name="Morin E."/>
            <person name="Otillar R."/>
            <person name="Lindquist E.A."/>
            <person name="Sun H."/>
            <person name="LaButti K.M."/>
            <person name="Schmutz J."/>
            <person name="Jabbour D."/>
            <person name="Luo H."/>
            <person name="Baker S.E."/>
            <person name="Pisabarro A.G."/>
            <person name="Walton J.D."/>
            <person name="Blanchette R.A."/>
            <person name="Henrissat B."/>
            <person name="Martin F."/>
            <person name="Cullen D."/>
            <person name="Hibbett D.S."/>
            <person name="Grigoriev I.V."/>
        </authorList>
    </citation>
    <scope>NUCLEOTIDE SEQUENCE [LARGE SCALE GENOMIC DNA]</scope>
    <source>
        <strain evidence="3">FD-172 SS1</strain>
    </source>
</reference>
<evidence type="ECO:0000256" key="1">
    <source>
        <dbReference type="SAM" id="MobiDB-lite"/>
    </source>
</evidence>
<accession>A0A067M8R2</accession>
<feature type="compositionally biased region" description="Low complexity" evidence="1">
    <location>
        <begin position="112"/>
        <end position="121"/>
    </location>
</feature>
<evidence type="ECO:0000313" key="2">
    <source>
        <dbReference type="EMBL" id="KDQ11939.1"/>
    </source>
</evidence>
<dbReference type="Proteomes" id="UP000027195">
    <property type="component" value="Unassembled WGS sequence"/>
</dbReference>
<feature type="compositionally biased region" description="Polar residues" evidence="1">
    <location>
        <begin position="147"/>
        <end position="166"/>
    </location>
</feature>
<dbReference type="HOGENOM" id="CLU_1137835_0_0_1"/>
<name>A0A067M8R2_BOTB1</name>
<feature type="compositionally biased region" description="Polar residues" evidence="1">
    <location>
        <begin position="83"/>
        <end position="99"/>
    </location>
</feature>
<evidence type="ECO:0000313" key="3">
    <source>
        <dbReference type="Proteomes" id="UP000027195"/>
    </source>
</evidence>
<keyword evidence="3" id="KW-1185">Reference proteome</keyword>
<dbReference type="InParanoid" id="A0A067M8R2"/>
<feature type="compositionally biased region" description="Polar residues" evidence="1">
    <location>
        <begin position="14"/>
        <end position="24"/>
    </location>
</feature>
<dbReference type="AlphaFoldDB" id="A0A067M8R2"/>
<organism evidence="2 3">
    <name type="scientific">Botryobasidium botryosum (strain FD-172 SS1)</name>
    <dbReference type="NCBI Taxonomy" id="930990"/>
    <lineage>
        <taxon>Eukaryota</taxon>
        <taxon>Fungi</taxon>
        <taxon>Dikarya</taxon>
        <taxon>Basidiomycota</taxon>
        <taxon>Agaricomycotina</taxon>
        <taxon>Agaricomycetes</taxon>
        <taxon>Cantharellales</taxon>
        <taxon>Botryobasidiaceae</taxon>
        <taxon>Botryobasidium</taxon>
    </lineage>
</organism>
<feature type="compositionally biased region" description="Basic and acidic residues" evidence="1">
    <location>
        <begin position="29"/>
        <end position="39"/>
    </location>
</feature>
<sequence>MSSASAARSKSIRHPQSTYTGAQTTHRHSLPEEALKPDWDQPLSPHHPDYHHALAAAHAQPRSGSPNGSQYRRHQSPARRQASPVQTQFSRSKTPTYDPSTRHRASKQPAWGSPKSPKSPGQPNRPYSPNANRNPGIMTTAPPRPSRANTANLNDLVPNSSPSTPTAYGRRQSIPIISSEGPFVADPNETMPGDGPMSPPLPGTRSRSGTTAGKNKKGGVLSFVSGQSFSLPITLVHPPSAVCV</sequence>
<feature type="region of interest" description="Disordered" evidence="1">
    <location>
        <begin position="1"/>
        <end position="216"/>
    </location>
</feature>
<dbReference type="STRING" id="930990.A0A067M8R2"/>
<protein>
    <submittedName>
        <fullName evidence="2">Uncharacterized protein</fullName>
    </submittedName>
</protein>
<gene>
    <name evidence="2" type="ORF">BOTBODRAFT_432458</name>
</gene>